<evidence type="ECO:0000256" key="10">
    <source>
        <dbReference type="ARBA" id="ARBA00047493"/>
    </source>
</evidence>
<evidence type="ECO:0000313" key="15">
    <source>
        <dbReference type="Proteomes" id="UP000001511"/>
    </source>
</evidence>
<dbReference type="FunFam" id="3.40.1190.10:FF:000011">
    <property type="entry name" value="Folylpolyglutamate synthase/dihydrofolate synthase"/>
    <property type="match status" value="1"/>
</dbReference>
<evidence type="ECO:0000256" key="9">
    <source>
        <dbReference type="ARBA" id="ARBA00030592"/>
    </source>
</evidence>
<reference evidence="14 15" key="1">
    <citation type="journal article" date="2010" name="PLoS ONE">
        <title>Genome erosion in a nitrogen-fixing vertically transmitted endosymbiotic multicellular cyanobacterium.</title>
        <authorList>
            <person name="Ran L."/>
            <person name="Larsson J."/>
            <person name="Vigil-Stenman T."/>
            <person name="Nylander J.A."/>
            <person name="Ininbergs K."/>
            <person name="Zheng W.W."/>
            <person name="Lapidus A."/>
            <person name="Lowry S."/>
            <person name="Haselkorn R."/>
            <person name="Bergman B."/>
        </authorList>
    </citation>
    <scope>NUCLEOTIDE SEQUENCE [LARGE SCALE GENOMIC DNA]</scope>
    <source>
        <strain evidence="14 15">0708</strain>
    </source>
</reference>
<dbReference type="InterPro" id="IPR004101">
    <property type="entry name" value="Mur_ligase_C"/>
</dbReference>
<dbReference type="PROSITE" id="PS01011">
    <property type="entry name" value="FOLYLPOLYGLU_SYNT_1"/>
    <property type="match status" value="1"/>
</dbReference>
<keyword evidence="8" id="KW-0460">Magnesium</keyword>
<dbReference type="InterPro" id="IPR018109">
    <property type="entry name" value="Folylpolyglutamate_synth_CS"/>
</dbReference>
<keyword evidence="15" id="KW-1185">Reference proteome</keyword>
<dbReference type="PIRSF" id="PIRSF001563">
    <property type="entry name" value="Folylpolyglu_synth"/>
    <property type="match status" value="1"/>
</dbReference>
<gene>
    <name evidence="14" type="ordered locus">Aazo_0325</name>
</gene>
<dbReference type="GO" id="GO:0008841">
    <property type="term" value="F:dihydrofolate synthase activity"/>
    <property type="evidence" value="ECO:0007669"/>
    <property type="project" value="TreeGrafter"/>
</dbReference>
<dbReference type="InterPro" id="IPR036615">
    <property type="entry name" value="Mur_ligase_C_dom_sf"/>
</dbReference>
<dbReference type="RefSeq" id="WP_013189928.1">
    <property type="nucleotide sequence ID" value="NC_014248.1"/>
</dbReference>
<dbReference type="eggNOG" id="COG0285">
    <property type="taxonomic scope" value="Bacteria"/>
</dbReference>
<keyword evidence="7 11" id="KW-0067">ATP-binding</keyword>
<comment type="cofactor">
    <cofactor evidence="1">
        <name>Mg(2+)</name>
        <dbReference type="ChEBI" id="CHEBI:18420"/>
    </cofactor>
</comment>
<dbReference type="Pfam" id="PF02875">
    <property type="entry name" value="Mur_ligase_C"/>
    <property type="match status" value="1"/>
</dbReference>
<dbReference type="GO" id="GO:0046872">
    <property type="term" value="F:metal ion binding"/>
    <property type="evidence" value="ECO:0007669"/>
    <property type="project" value="UniProtKB-KW"/>
</dbReference>
<dbReference type="KEGG" id="naz:Aazo_0325"/>
<dbReference type="Pfam" id="PF08245">
    <property type="entry name" value="Mur_ligase_M"/>
    <property type="match status" value="1"/>
</dbReference>
<protein>
    <recommendedName>
        <fullName evidence="3">tetrahydrofolate synthase</fullName>
        <ecNumber evidence="3">6.3.2.17</ecNumber>
    </recommendedName>
    <alternativeName>
        <fullName evidence="9">Tetrahydrofolylpolyglutamate synthase</fullName>
    </alternativeName>
</protein>
<dbReference type="PANTHER" id="PTHR11136">
    <property type="entry name" value="FOLYLPOLYGLUTAMATE SYNTHASE-RELATED"/>
    <property type="match status" value="1"/>
</dbReference>
<evidence type="ECO:0000256" key="4">
    <source>
        <dbReference type="ARBA" id="ARBA00022598"/>
    </source>
</evidence>
<dbReference type="GO" id="GO:0005737">
    <property type="term" value="C:cytoplasm"/>
    <property type="evidence" value="ECO:0007669"/>
    <property type="project" value="TreeGrafter"/>
</dbReference>
<evidence type="ECO:0000256" key="11">
    <source>
        <dbReference type="PIRNR" id="PIRNR001563"/>
    </source>
</evidence>
<comment type="catalytic activity">
    <reaction evidence="10">
        <text>(6S)-5,6,7,8-tetrahydrofolyl-(gamma-L-Glu)(n) + L-glutamate + ATP = (6S)-5,6,7,8-tetrahydrofolyl-(gamma-L-Glu)(n+1) + ADP + phosphate + H(+)</text>
        <dbReference type="Rhea" id="RHEA:10580"/>
        <dbReference type="Rhea" id="RHEA-COMP:14738"/>
        <dbReference type="Rhea" id="RHEA-COMP:14740"/>
        <dbReference type="ChEBI" id="CHEBI:15378"/>
        <dbReference type="ChEBI" id="CHEBI:29985"/>
        <dbReference type="ChEBI" id="CHEBI:30616"/>
        <dbReference type="ChEBI" id="CHEBI:43474"/>
        <dbReference type="ChEBI" id="CHEBI:141005"/>
        <dbReference type="ChEBI" id="CHEBI:456216"/>
        <dbReference type="EC" id="6.3.2.17"/>
    </reaction>
</comment>
<dbReference type="STRING" id="551115.Aazo_0325"/>
<dbReference type="PANTHER" id="PTHR11136:SF0">
    <property type="entry name" value="DIHYDROFOLATE SYNTHETASE-RELATED"/>
    <property type="match status" value="1"/>
</dbReference>
<dbReference type="SUPFAM" id="SSF53244">
    <property type="entry name" value="MurD-like peptide ligases, peptide-binding domain"/>
    <property type="match status" value="1"/>
</dbReference>
<dbReference type="GO" id="GO:0004326">
    <property type="term" value="F:tetrahydrofolylpolyglutamate synthase activity"/>
    <property type="evidence" value="ECO:0007669"/>
    <property type="project" value="UniProtKB-EC"/>
</dbReference>
<evidence type="ECO:0000256" key="6">
    <source>
        <dbReference type="ARBA" id="ARBA00022741"/>
    </source>
</evidence>
<keyword evidence="6 11" id="KW-0547">Nucleotide-binding</keyword>
<dbReference type="AlphaFoldDB" id="D7DZF6"/>
<dbReference type="InterPro" id="IPR036565">
    <property type="entry name" value="Mur-like_cat_sf"/>
</dbReference>
<dbReference type="SUPFAM" id="SSF53623">
    <property type="entry name" value="MurD-like peptide ligases, catalytic domain"/>
    <property type="match status" value="1"/>
</dbReference>
<evidence type="ECO:0000256" key="3">
    <source>
        <dbReference type="ARBA" id="ARBA00013025"/>
    </source>
</evidence>
<dbReference type="EC" id="6.3.2.17" evidence="3"/>
<dbReference type="EMBL" id="CP002059">
    <property type="protein sequence ID" value="ADI62908.1"/>
    <property type="molecule type" value="Genomic_DNA"/>
</dbReference>
<name>D7DZF6_NOSA0</name>
<feature type="domain" description="Mur ligase C-terminal" evidence="12">
    <location>
        <begin position="302"/>
        <end position="426"/>
    </location>
</feature>
<keyword evidence="4 11" id="KW-0436">Ligase</keyword>
<dbReference type="Gene3D" id="3.90.190.20">
    <property type="entry name" value="Mur ligase, C-terminal domain"/>
    <property type="match status" value="1"/>
</dbReference>
<dbReference type="Gene3D" id="3.40.1190.10">
    <property type="entry name" value="Mur-like, catalytic domain"/>
    <property type="match status" value="1"/>
</dbReference>
<evidence type="ECO:0000256" key="7">
    <source>
        <dbReference type="ARBA" id="ARBA00022840"/>
    </source>
</evidence>
<sequence>MNIDSLLQPLQHFGVNLGLTRIVKLLANLDNPHHQVPLIHVGGTNGKGSVCAYLSSVLTEAGYRTGRYTSPHLVDWTERICINERPINPETLSQLILRIQSAIDLREESPTQFEVITAAAWLYFAQQKVDVAIVEVGLGGRLDATNVCPKPLVTVITSISREHWQQLGPTVADIAGEKAGIIKPGCPVVIGQLPADAEKVVRARSLELQCPIIAPQPAQEINPGWAEYYKIQNSKYPPGNHPPGLYQIENSESIRYHLPLQGQIQLHNSTLALAALEILQKQGWQISEQTIINGIGKTKWPGRMQWFTWKHNNYNYQLLIDGAHNPASAQVLRNYVDSFSTQNITWVIGMLATKDHSDIFHALLKTGDKLYLVPVPDNNSANLDHLSKLANETYPDLGFCSTYPDVFSALDAAFTSTDNLVVLCGSLYLIGHFLGNSN</sequence>
<feature type="domain" description="Mur ligase central" evidence="13">
    <location>
        <begin position="41"/>
        <end position="275"/>
    </location>
</feature>
<evidence type="ECO:0000256" key="1">
    <source>
        <dbReference type="ARBA" id="ARBA00001946"/>
    </source>
</evidence>
<evidence type="ECO:0000313" key="14">
    <source>
        <dbReference type="EMBL" id="ADI62908.1"/>
    </source>
</evidence>
<evidence type="ECO:0000256" key="5">
    <source>
        <dbReference type="ARBA" id="ARBA00022723"/>
    </source>
</evidence>
<evidence type="ECO:0000256" key="2">
    <source>
        <dbReference type="ARBA" id="ARBA00008276"/>
    </source>
</evidence>
<proteinExistence type="inferred from homology"/>
<dbReference type="InterPro" id="IPR013221">
    <property type="entry name" value="Mur_ligase_cen"/>
</dbReference>
<dbReference type="GO" id="GO:0005524">
    <property type="term" value="F:ATP binding"/>
    <property type="evidence" value="ECO:0007669"/>
    <property type="project" value="UniProtKB-KW"/>
</dbReference>
<accession>D7DZF6</accession>
<evidence type="ECO:0000259" key="13">
    <source>
        <dbReference type="Pfam" id="PF08245"/>
    </source>
</evidence>
<organism evidence="14 15">
    <name type="scientific">Nostoc azollae (strain 0708)</name>
    <name type="common">Anabaena azollae (strain 0708)</name>
    <dbReference type="NCBI Taxonomy" id="551115"/>
    <lineage>
        <taxon>Bacteria</taxon>
        <taxon>Bacillati</taxon>
        <taxon>Cyanobacteriota</taxon>
        <taxon>Cyanophyceae</taxon>
        <taxon>Nostocales</taxon>
        <taxon>Nostocaceae</taxon>
        <taxon>Trichormus</taxon>
    </lineage>
</organism>
<dbReference type="InterPro" id="IPR001645">
    <property type="entry name" value="Folylpolyglutamate_synth"/>
</dbReference>
<evidence type="ECO:0000256" key="8">
    <source>
        <dbReference type="ARBA" id="ARBA00022842"/>
    </source>
</evidence>
<dbReference type="NCBIfam" id="TIGR01499">
    <property type="entry name" value="folC"/>
    <property type="match status" value="1"/>
</dbReference>
<comment type="similarity">
    <text evidence="2 11">Belongs to the folylpolyglutamate synthase family.</text>
</comment>
<dbReference type="OrthoDB" id="9809356at2"/>
<dbReference type="HOGENOM" id="CLU_015869_1_1_3"/>
<dbReference type="Proteomes" id="UP000001511">
    <property type="component" value="Chromosome"/>
</dbReference>
<evidence type="ECO:0000259" key="12">
    <source>
        <dbReference type="Pfam" id="PF02875"/>
    </source>
</evidence>
<keyword evidence="5" id="KW-0479">Metal-binding</keyword>